<feature type="region of interest" description="Disordered" evidence="3">
    <location>
        <begin position="583"/>
        <end position="733"/>
    </location>
</feature>
<dbReference type="Gene3D" id="3.30.70.330">
    <property type="match status" value="1"/>
</dbReference>
<feature type="compositionally biased region" description="Polar residues" evidence="3">
    <location>
        <begin position="20"/>
        <end position="31"/>
    </location>
</feature>
<keyword evidence="5" id="KW-1185">Reference proteome</keyword>
<dbReference type="InterPro" id="IPR019416">
    <property type="entry name" value="NCBP3"/>
</dbReference>
<evidence type="ECO:0000256" key="3">
    <source>
        <dbReference type="SAM" id="MobiDB-lite"/>
    </source>
</evidence>
<feature type="compositionally biased region" description="Acidic residues" evidence="3">
    <location>
        <begin position="583"/>
        <end position="600"/>
    </location>
</feature>
<feature type="compositionally biased region" description="Basic and acidic residues" evidence="3">
    <location>
        <begin position="677"/>
        <end position="701"/>
    </location>
</feature>
<dbReference type="GO" id="GO:0000340">
    <property type="term" value="F:RNA 7-methylguanosine cap binding"/>
    <property type="evidence" value="ECO:0007669"/>
    <property type="project" value="InterPro"/>
</dbReference>
<gene>
    <name evidence="4" type="ORF">TSAR_013785</name>
</gene>
<dbReference type="PANTHER" id="PTHR16291">
    <property type="entry name" value="NUCLEAR CAP-BINDING PROTEIN SUBUNIT 3"/>
    <property type="match status" value="1"/>
</dbReference>
<feature type="compositionally biased region" description="Basic and acidic residues" evidence="3">
    <location>
        <begin position="714"/>
        <end position="724"/>
    </location>
</feature>
<evidence type="ECO:0000313" key="5">
    <source>
        <dbReference type="Proteomes" id="UP000215335"/>
    </source>
</evidence>
<organism evidence="4 5">
    <name type="scientific">Trichomalopsis sarcophagae</name>
    <dbReference type="NCBI Taxonomy" id="543379"/>
    <lineage>
        <taxon>Eukaryota</taxon>
        <taxon>Metazoa</taxon>
        <taxon>Ecdysozoa</taxon>
        <taxon>Arthropoda</taxon>
        <taxon>Hexapoda</taxon>
        <taxon>Insecta</taxon>
        <taxon>Pterygota</taxon>
        <taxon>Neoptera</taxon>
        <taxon>Endopterygota</taxon>
        <taxon>Hymenoptera</taxon>
        <taxon>Apocrita</taxon>
        <taxon>Proctotrupomorpha</taxon>
        <taxon>Chalcidoidea</taxon>
        <taxon>Pteromalidae</taxon>
        <taxon>Pteromalinae</taxon>
        <taxon>Trichomalopsis</taxon>
    </lineage>
</organism>
<dbReference type="STRING" id="543379.A0A232F352"/>
<evidence type="ECO:0000313" key="4">
    <source>
        <dbReference type="EMBL" id="OXU25266.1"/>
    </source>
</evidence>
<dbReference type="InterPro" id="IPR012677">
    <property type="entry name" value="Nucleotide-bd_a/b_plait_sf"/>
</dbReference>
<feature type="compositionally biased region" description="Polar residues" evidence="3">
    <location>
        <begin position="659"/>
        <end position="675"/>
    </location>
</feature>
<sequence>GIFTEQARCESYLLPLRASPAQQQQQRFTSKTIDDNNNNNAAETSTSTRQSRYYLCVLLHESAHPRIQRTDPRSNCTRYELRRGWSEATRKFPRRLHSERLSDFEITKMGSEEPMDVDTTGDFDKFDDLLEEGEYREPNHITRKPISSVISLPVLPESKRENKAGTFVTGVDIFSKAAKEKIEERAKRFGITKEEAERSIVKEAENLYESFGIEEDSENAKNYRLNVLHMRGTENLNTKDIFKYFEDYAPASIEWINDISCNVVWLDKESAARAILGLSKKIVGVKKDATTRYNSDEDSDEDSAEDTVVNGKNREPNTIHVKDIRCPLPPGIWRKGQNYKDSRNIFLRFATRSDRKHAQPGKLGVKGILTSSRKRILKQIKEPSPPPIKTEPGTNGIAAKNPWGSLSKNWGVTDFVEHDYLPKAPVEPPVSNVKERLGFRPPRETREVREPREVRDEIVVQEKPNIIEVSDESETESSSEEENWCKRRKIPRMRMHADDEAEKIEKRKGKIRQLVSENSLIQENDLRGRLVARRRRLPKPIVAEEIQVVLTNPKAMRASNFRNINVTEDEDEDEDDDVEVVVQQDDDEEEEGEIVDDSESDDKVEYIEEDEEDDVKRSETESESATGDESSDESTSEKEVQGPKGSVIKVVQHKPKPRLQSTVSTVWSRLNNSKTNRSRDSSKERQTTDLRHALNKSDLRSRIGNHHMRGRSPLRIELRNDKYAGRLSDSEYD</sequence>
<feature type="region of interest" description="Disordered" evidence="3">
    <location>
        <begin position="20"/>
        <end position="46"/>
    </location>
</feature>
<accession>A0A232F352</accession>
<feature type="region of interest" description="Disordered" evidence="3">
    <location>
        <begin position="291"/>
        <end position="314"/>
    </location>
</feature>
<proteinExistence type="inferred from homology"/>
<dbReference type="GO" id="GO:0003729">
    <property type="term" value="F:mRNA binding"/>
    <property type="evidence" value="ECO:0007669"/>
    <property type="project" value="InterPro"/>
</dbReference>
<comment type="caution">
    <text evidence="4">The sequence shown here is derived from an EMBL/GenBank/DDBJ whole genome shotgun (WGS) entry which is preliminary data.</text>
</comment>
<dbReference type="PANTHER" id="PTHR16291:SF0">
    <property type="entry name" value="NUCLEAR CAP-BINDING PROTEIN SUBUNIT 3"/>
    <property type="match status" value="1"/>
</dbReference>
<dbReference type="GO" id="GO:0005634">
    <property type="term" value="C:nucleus"/>
    <property type="evidence" value="ECO:0007669"/>
    <property type="project" value="TreeGrafter"/>
</dbReference>
<name>A0A232F352_9HYME</name>
<dbReference type="AlphaFoldDB" id="A0A232F352"/>
<reference evidence="4 5" key="1">
    <citation type="journal article" date="2017" name="Curr. Biol.">
        <title>The Evolution of Venom by Co-option of Single-Copy Genes.</title>
        <authorList>
            <person name="Martinson E.O."/>
            <person name="Mrinalini"/>
            <person name="Kelkar Y.D."/>
            <person name="Chang C.H."/>
            <person name="Werren J.H."/>
        </authorList>
    </citation>
    <scope>NUCLEOTIDE SEQUENCE [LARGE SCALE GENOMIC DNA]</scope>
    <source>
        <strain evidence="4 5">Alberta</strain>
        <tissue evidence="4">Whole body</tissue>
    </source>
</reference>
<protein>
    <recommendedName>
        <fullName evidence="2">Nuclear cap-binding protein subunit 3</fullName>
    </recommendedName>
</protein>
<evidence type="ECO:0000256" key="2">
    <source>
        <dbReference type="ARBA" id="ARBA00019876"/>
    </source>
</evidence>
<feature type="compositionally biased region" description="Acidic residues" evidence="3">
    <location>
        <begin position="296"/>
        <end position="305"/>
    </location>
</feature>
<comment type="similarity">
    <text evidence="1">Belongs to the NCBP3 family.</text>
</comment>
<dbReference type="Proteomes" id="UP000215335">
    <property type="component" value="Unassembled WGS sequence"/>
</dbReference>
<evidence type="ECO:0000256" key="1">
    <source>
        <dbReference type="ARBA" id="ARBA00006069"/>
    </source>
</evidence>
<feature type="non-terminal residue" evidence="4">
    <location>
        <position position="1"/>
    </location>
</feature>
<dbReference type="OrthoDB" id="422106at2759"/>
<feature type="compositionally biased region" description="Basic residues" evidence="3">
    <location>
        <begin position="703"/>
        <end position="712"/>
    </location>
</feature>
<dbReference type="Pfam" id="PF10309">
    <property type="entry name" value="NCBP3"/>
    <property type="match status" value="1"/>
</dbReference>
<dbReference type="EMBL" id="NNAY01001066">
    <property type="protein sequence ID" value="OXU25266.1"/>
    <property type="molecule type" value="Genomic_DNA"/>
</dbReference>